<protein>
    <recommendedName>
        <fullName evidence="3">Integrase catalytic domain-containing protein</fullName>
    </recommendedName>
</protein>
<dbReference type="InterPro" id="IPR012337">
    <property type="entry name" value="RNaseH-like_sf"/>
</dbReference>
<dbReference type="HOGENOM" id="CLU_2455852_0_0_1"/>
<dbReference type="Proteomes" id="UP000029665">
    <property type="component" value="Unassembled WGS sequence"/>
</dbReference>
<name>A0A060S5I6_PYCCI</name>
<dbReference type="EMBL" id="CCBP010000052">
    <property type="protein sequence ID" value="CDO69615.1"/>
    <property type="molecule type" value="Genomic_DNA"/>
</dbReference>
<dbReference type="AlphaFoldDB" id="A0A060S5I6"/>
<dbReference type="InterPro" id="IPR036397">
    <property type="entry name" value="RNaseH_sf"/>
</dbReference>
<evidence type="ECO:0000313" key="1">
    <source>
        <dbReference type="EMBL" id="CDO69615.1"/>
    </source>
</evidence>
<dbReference type="GO" id="GO:0003676">
    <property type="term" value="F:nucleic acid binding"/>
    <property type="evidence" value="ECO:0007669"/>
    <property type="project" value="InterPro"/>
</dbReference>
<evidence type="ECO:0000313" key="2">
    <source>
        <dbReference type="Proteomes" id="UP000029665"/>
    </source>
</evidence>
<dbReference type="SUPFAM" id="SSF53098">
    <property type="entry name" value="Ribonuclease H-like"/>
    <property type="match status" value="1"/>
</dbReference>
<dbReference type="OrthoDB" id="2787817at2759"/>
<dbReference type="Gene3D" id="3.30.420.10">
    <property type="entry name" value="Ribonuclease H-like superfamily/Ribonuclease H"/>
    <property type="match status" value="1"/>
</dbReference>
<evidence type="ECO:0008006" key="3">
    <source>
        <dbReference type="Google" id="ProtNLM"/>
    </source>
</evidence>
<gene>
    <name evidence="1" type="ORF">BN946_scf184851.g3</name>
</gene>
<organism evidence="1 2">
    <name type="scientific">Pycnoporus cinnabarinus</name>
    <name type="common">Cinnabar-red polypore</name>
    <name type="synonym">Trametes cinnabarina</name>
    <dbReference type="NCBI Taxonomy" id="5643"/>
    <lineage>
        <taxon>Eukaryota</taxon>
        <taxon>Fungi</taxon>
        <taxon>Dikarya</taxon>
        <taxon>Basidiomycota</taxon>
        <taxon>Agaricomycotina</taxon>
        <taxon>Agaricomycetes</taxon>
        <taxon>Polyporales</taxon>
        <taxon>Polyporaceae</taxon>
        <taxon>Trametes</taxon>
    </lineage>
</organism>
<accession>A0A060S5I6</accession>
<comment type="caution">
    <text evidence="1">The sequence shown here is derived from an EMBL/GenBank/DDBJ whole genome shotgun (WGS) entry which is preliminary data.</text>
</comment>
<proteinExistence type="predicted"/>
<dbReference type="STRING" id="5643.A0A060S5I6"/>
<sequence>MDDATDTVCETCIQAKITRMPVPDERESNLAESYGDRIHTDTWASDVTSLGGNKYITTWTDDATRWTKMVPQKEKNQAFPAYKALKAEL</sequence>
<reference evidence="1" key="1">
    <citation type="submission" date="2014-01" db="EMBL/GenBank/DDBJ databases">
        <title>The genome of the white-rot fungus Pycnoporus cinnabarinus: a basidiomycete model with a versatile arsenal for lignocellulosic biomass breakdown.</title>
        <authorList>
            <person name="Levasseur A."/>
            <person name="Lomascolo A."/>
            <person name="Ruiz-Duenas F.J."/>
            <person name="Uzan E."/>
            <person name="Piumi F."/>
            <person name="Kues U."/>
            <person name="Ram A.F.J."/>
            <person name="Murat C."/>
            <person name="Haon M."/>
            <person name="Benoit I."/>
            <person name="Arfi Y."/>
            <person name="Chevret D."/>
            <person name="Drula E."/>
            <person name="Kwon M.J."/>
            <person name="Gouret P."/>
            <person name="Lesage-Meessen L."/>
            <person name="Lombard V."/>
            <person name="Mariette J."/>
            <person name="Noirot C."/>
            <person name="Park J."/>
            <person name="Patyshakuliyeva A."/>
            <person name="Wieneger R.A.B."/>
            <person name="Wosten H.A.B."/>
            <person name="Martin F."/>
            <person name="Coutinho P.M."/>
            <person name="de Vries R."/>
            <person name="Martinez A.T."/>
            <person name="Klopp C."/>
            <person name="Pontarotti P."/>
            <person name="Henrissat B."/>
            <person name="Record E."/>
        </authorList>
    </citation>
    <scope>NUCLEOTIDE SEQUENCE [LARGE SCALE GENOMIC DNA]</scope>
    <source>
        <strain evidence="1">BRFM137</strain>
    </source>
</reference>
<keyword evidence="2" id="KW-1185">Reference proteome</keyword>